<dbReference type="AlphaFoldDB" id="A0A3P6BX43"/>
<protein>
    <submittedName>
        <fullName evidence="1">Uncharacterized protein</fullName>
    </submittedName>
</protein>
<evidence type="ECO:0000313" key="1">
    <source>
        <dbReference type="EMBL" id="VDD05714.1"/>
    </source>
</evidence>
<name>A0A3P6BX43_BRAOL</name>
<organism evidence="1">
    <name type="scientific">Brassica oleracea</name>
    <name type="common">Wild cabbage</name>
    <dbReference type="NCBI Taxonomy" id="3712"/>
    <lineage>
        <taxon>Eukaryota</taxon>
        <taxon>Viridiplantae</taxon>
        <taxon>Streptophyta</taxon>
        <taxon>Embryophyta</taxon>
        <taxon>Tracheophyta</taxon>
        <taxon>Spermatophyta</taxon>
        <taxon>Magnoliopsida</taxon>
        <taxon>eudicotyledons</taxon>
        <taxon>Gunneridae</taxon>
        <taxon>Pentapetalae</taxon>
        <taxon>rosids</taxon>
        <taxon>malvids</taxon>
        <taxon>Brassicales</taxon>
        <taxon>Brassicaceae</taxon>
        <taxon>Brassiceae</taxon>
        <taxon>Brassica</taxon>
    </lineage>
</organism>
<sequence>MRKKARLTDVYAWTKQDATMHAFLMSISQEVIADT</sequence>
<dbReference type="EMBL" id="LR031873">
    <property type="protein sequence ID" value="VDD05714.1"/>
    <property type="molecule type" value="Genomic_DNA"/>
</dbReference>
<reference evidence="1" key="1">
    <citation type="submission" date="2018-11" db="EMBL/GenBank/DDBJ databases">
        <authorList>
            <consortium name="Genoscope - CEA"/>
            <person name="William W."/>
        </authorList>
    </citation>
    <scope>NUCLEOTIDE SEQUENCE</scope>
</reference>
<proteinExistence type="predicted"/>
<accession>A0A3P6BX43</accession>
<gene>
    <name evidence="1" type="ORF">BOLC4T22644H</name>
</gene>